<reference evidence="1 2" key="1">
    <citation type="submission" date="2024-05" db="EMBL/GenBank/DDBJ databases">
        <authorList>
            <person name="Wallberg A."/>
        </authorList>
    </citation>
    <scope>NUCLEOTIDE SEQUENCE [LARGE SCALE GENOMIC DNA]</scope>
</reference>
<evidence type="ECO:0000313" key="1">
    <source>
        <dbReference type="EMBL" id="CAL4120879.1"/>
    </source>
</evidence>
<organism evidence="1 2">
    <name type="scientific">Meganyctiphanes norvegica</name>
    <name type="common">Northern krill</name>
    <name type="synonym">Thysanopoda norvegica</name>
    <dbReference type="NCBI Taxonomy" id="48144"/>
    <lineage>
        <taxon>Eukaryota</taxon>
        <taxon>Metazoa</taxon>
        <taxon>Ecdysozoa</taxon>
        <taxon>Arthropoda</taxon>
        <taxon>Crustacea</taxon>
        <taxon>Multicrustacea</taxon>
        <taxon>Malacostraca</taxon>
        <taxon>Eumalacostraca</taxon>
        <taxon>Eucarida</taxon>
        <taxon>Euphausiacea</taxon>
        <taxon>Euphausiidae</taxon>
        <taxon>Meganyctiphanes</taxon>
    </lineage>
</organism>
<dbReference type="EMBL" id="CAXKWB010018437">
    <property type="protein sequence ID" value="CAL4120879.1"/>
    <property type="molecule type" value="Genomic_DNA"/>
</dbReference>
<dbReference type="Proteomes" id="UP001497623">
    <property type="component" value="Unassembled WGS sequence"/>
</dbReference>
<protein>
    <submittedName>
        <fullName evidence="1">Uncharacterized protein</fullName>
    </submittedName>
</protein>
<sequence>MTLNHKNKSNCQYCNYTKQLNYLAFCQVQRFIMTSTRNFALNDSRQILMTAGKQTITKHHNTKPLQKTRQTKKIKKVIAHQLLSGIILLPSVSCLADTSKLTSLTVEN</sequence>
<proteinExistence type="predicted"/>
<name>A0AAV2R8L2_MEGNR</name>
<keyword evidence="2" id="KW-1185">Reference proteome</keyword>
<accession>A0AAV2R8L2</accession>
<dbReference type="AlphaFoldDB" id="A0AAV2R8L2"/>
<evidence type="ECO:0000313" key="2">
    <source>
        <dbReference type="Proteomes" id="UP001497623"/>
    </source>
</evidence>
<gene>
    <name evidence="1" type="ORF">MNOR_LOCUS22164</name>
</gene>
<comment type="caution">
    <text evidence="1">The sequence shown here is derived from an EMBL/GenBank/DDBJ whole genome shotgun (WGS) entry which is preliminary data.</text>
</comment>